<evidence type="ECO:0000313" key="3">
    <source>
        <dbReference type="Proteomes" id="UP000824596"/>
    </source>
</evidence>
<dbReference type="RefSeq" id="XP_044721191.1">
    <property type="nucleotide sequence ID" value="XM_044864659.1"/>
</dbReference>
<sequence>MAFRKSTYGRWGNYGRWGTSRDRGARSGTDYQPSPPPPLGELIKTLPLNDTGSVVSDGEEDCGISNTRLVASYSWMNGPGAKIVVPGKPPLWTPPKGPQKLREDSGVFYRDRNAASYPSHPMEPAVISIMRMHPEPLSVDFVACASTLGNLLRHVRGAGQSFRMLVEVVGQTVHLIRRENSPNESIPNVRGYGHRFLEAYTSWEPGLGRSLSHQRIVKFCLGGLDVLVRYEVDGYVGSEQPRASAGEDTADALGQMGGLRLHQDDVVTESKDGGLEVGNAGSSTPQNPILGIKTRSINARHKDNLGEQMPRLWARQSPKLVLTYHTQGVFEDVHVQDISTAIKDWEADNQAAIRQLVALLRNLARDALADEDGKLELLGREGGELELRRRLPDAGTAFSRSVRAQWEDWLDEGRKKEAVDDDGFSDGWSDDGGAKDLTACDRDCGYCGKCQY</sequence>
<comment type="caution">
    <text evidence="2">The sequence shown here is derived from an EMBL/GenBank/DDBJ whole genome shotgun (WGS) entry which is preliminary data.</text>
</comment>
<gene>
    <name evidence="2" type="ORF">HRG_06188</name>
</gene>
<proteinExistence type="predicted"/>
<evidence type="ECO:0000256" key="1">
    <source>
        <dbReference type="SAM" id="MobiDB-lite"/>
    </source>
</evidence>
<feature type="region of interest" description="Disordered" evidence="1">
    <location>
        <begin position="14"/>
        <end position="40"/>
    </location>
</feature>
<evidence type="ECO:0000313" key="2">
    <source>
        <dbReference type="EMBL" id="KAH0963678.1"/>
    </source>
</evidence>
<dbReference type="EMBL" id="JAIZPD010000005">
    <property type="protein sequence ID" value="KAH0963678.1"/>
    <property type="molecule type" value="Genomic_DNA"/>
</dbReference>
<name>A0A9P8SI00_9HYPO</name>
<dbReference type="OrthoDB" id="5393654at2759"/>
<reference evidence="2" key="1">
    <citation type="submission" date="2021-09" db="EMBL/GenBank/DDBJ databases">
        <title>A high-quality genome of the endoparasitic fungus Hirsutella rhossiliensis with a comparison of Hirsutella genomes reveals transposable elements contributing to genome size variation.</title>
        <authorList>
            <person name="Lin R."/>
            <person name="Jiao Y."/>
            <person name="Sun X."/>
            <person name="Ling J."/>
            <person name="Xie B."/>
            <person name="Cheng X."/>
        </authorList>
    </citation>
    <scope>NUCLEOTIDE SEQUENCE</scope>
    <source>
        <strain evidence="2">HR02</strain>
    </source>
</reference>
<keyword evidence="3" id="KW-1185">Reference proteome</keyword>
<dbReference type="PANTHER" id="PTHR35179">
    <property type="entry name" value="PROTEIN CBG02620"/>
    <property type="match status" value="1"/>
</dbReference>
<organism evidence="2 3">
    <name type="scientific">Hirsutella rhossiliensis</name>
    <dbReference type="NCBI Taxonomy" id="111463"/>
    <lineage>
        <taxon>Eukaryota</taxon>
        <taxon>Fungi</taxon>
        <taxon>Dikarya</taxon>
        <taxon>Ascomycota</taxon>
        <taxon>Pezizomycotina</taxon>
        <taxon>Sordariomycetes</taxon>
        <taxon>Hypocreomycetidae</taxon>
        <taxon>Hypocreales</taxon>
        <taxon>Ophiocordycipitaceae</taxon>
        <taxon>Hirsutella</taxon>
    </lineage>
</organism>
<protein>
    <submittedName>
        <fullName evidence="2">Geranylgeranyl pyrophosphate synthetase</fullName>
    </submittedName>
</protein>
<dbReference type="AlphaFoldDB" id="A0A9P8SI00"/>
<dbReference type="PANTHER" id="PTHR35179:SF2">
    <property type="entry name" value="START DOMAIN-CONTAINING PROTEIN"/>
    <property type="match status" value="1"/>
</dbReference>
<accession>A0A9P8SI00</accession>
<dbReference type="GeneID" id="68355317"/>
<dbReference type="Proteomes" id="UP000824596">
    <property type="component" value="Unassembled WGS sequence"/>
</dbReference>